<evidence type="ECO:0000313" key="3">
    <source>
        <dbReference type="Proteomes" id="UP001064489"/>
    </source>
</evidence>
<dbReference type="InterPro" id="IPR054722">
    <property type="entry name" value="PolX-like_BBD"/>
</dbReference>
<proteinExistence type="predicted"/>
<keyword evidence="3" id="KW-1185">Reference proteome</keyword>
<comment type="caution">
    <text evidence="2">The sequence shown here is derived from an EMBL/GenBank/DDBJ whole genome shotgun (WGS) entry which is preliminary data.</text>
</comment>
<reference evidence="2" key="1">
    <citation type="journal article" date="2022" name="Plant J.">
        <title>Strategies of tolerance reflected in two North American maple genomes.</title>
        <authorList>
            <person name="McEvoy S.L."/>
            <person name="Sezen U.U."/>
            <person name="Trouern-Trend A."/>
            <person name="McMahon S.M."/>
            <person name="Schaberg P.G."/>
            <person name="Yang J."/>
            <person name="Wegrzyn J.L."/>
            <person name="Swenson N.G."/>
        </authorList>
    </citation>
    <scope>NUCLEOTIDE SEQUENCE</scope>
    <source>
        <strain evidence="2">91603</strain>
    </source>
</reference>
<reference evidence="2" key="2">
    <citation type="submission" date="2023-02" db="EMBL/GenBank/DDBJ databases">
        <authorList>
            <person name="Swenson N.G."/>
            <person name="Wegrzyn J.L."/>
            <person name="Mcevoy S.L."/>
        </authorList>
    </citation>
    <scope>NUCLEOTIDE SEQUENCE</scope>
    <source>
        <strain evidence="2">91603</strain>
        <tissue evidence="2">Leaf</tissue>
    </source>
</reference>
<evidence type="ECO:0000259" key="1">
    <source>
        <dbReference type="Pfam" id="PF22936"/>
    </source>
</evidence>
<name>A0AAD5I5J0_ACENE</name>
<dbReference type="Proteomes" id="UP001064489">
    <property type="component" value="Chromosome 11"/>
</dbReference>
<evidence type="ECO:0000313" key="2">
    <source>
        <dbReference type="EMBL" id="KAI9152983.1"/>
    </source>
</evidence>
<gene>
    <name evidence="2" type="ORF">LWI28_004029</name>
</gene>
<sequence length="159" mass="17969">MVRNISTASVVTSDKSDGELLAVTSSSNAIQHLILDTGCSFHMCANKEWFDTYAERSCEEVLMVDDSLCKIQGIGSVKIRMHDEIVREQNSLVPQQLKQQFQRSIALDKPKRELKKPERYGFDQDEVNYALNASQGDPTTYQEAIASDDQESWMVVMSE</sequence>
<protein>
    <recommendedName>
        <fullName evidence="1">Retrovirus-related Pol polyprotein from transposon TNT 1-94-like beta-barrel domain-containing protein</fullName>
    </recommendedName>
</protein>
<dbReference type="EMBL" id="JAJSOW010000108">
    <property type="protein sequence ID" value="KAI9152983.1"/>
    <property type="molecule type" value="Genomic_DNA"/>
</dbReference>
<feature type="domain" description="Retrovirus-related Pol polyprotein from transposon TNT 1-94-like beta-barrel" evidence="1">
    <location>
        <begin position="34"/>
        <end position="84"/>
    </location>
</feature>
<organism evidence="2 3">
    <name type="scientific">Acer negundo</name>
    <name type="common">Box elder</name>
    <dbReference type="NCBI Taxonomy" id="4023"/>
    <lineage>
        <taxon>Eukaryota</taxon>
        <taxon>Viridiplantae</taxon>
        <taxon>Streptophyta</taxon>
        <taxon>Embryophyta</taxon>
        <taxon>Tracheophyta</taxon>
        <taxon>Spermatophyta</taxon>
        <taxon>Magnoliopsida</taxon>
        <taxon>eudicotyledons</taxon>
        <taxon>Gunneridae</taxon>
        <taxon>Pentapetalae</taxon>
        <taxon>rosids</taxon>
        <taxon>malvids</taxon>
        <taxon>Sapindales</taxon>
        <taxon>Sapindaceae</taxon>
        <taxon>Hippocastanoideae</taxon>
        <taxon>Acereae</taxon>
        <taxon>Acer</taxon>
    </lineage>
</organism>
<accession>A0AAD5I5J0</accession>
<dbReference type="AlphaFoldDB" id="A0AAD5I5J0"/>
<dbReference type="Pfam" id="PF22936">
    <property type="entry name" value="Pol_BBD"/>
    <property type="match status" value="1"/>
</dbReference>